<evidence type="ECO:0008006" key="3">
    <source>
        <dbReference type="Google" id="ProtNLM"/>
    </source>
</evidence>
<reference evidence="1 2" key="1">
    <citation type="journal article" date="2013" name="Int. J. Syst. Evol. Microbiol.">
        <title>Aquimarina gracilis sp. nov., isolated from the gut microflora of a mussel, Mytilus coruscus, and emended description of Aquimarina spongiae.</title>
        <authorList>
            <person name="Park S.C."/>
            <person name="Choe H.N."/>
            <person name="Baik K.S."/>
            <person name="Seong C.N."/>
        </authorList>
    </citation>
    <scope>NUCLEOTIDE SEQUENCE [LARGE SCALE GENOMIC DNA]</scope>
    <source>
        <strain evidence="1 2">PSC32</strain>
    </source>
</reference>
<dbReference type="EMBL" id="JAYKLX010000006">
    <property type="protein sequence ID" value="MEB3346356.1"/>
    <property type="molecule type" value="Genomic_DNA"/>
</dbReference>
<comment type="caution">
    <text evidence="1">The sequence shown here is derived from an EMBL/GenBank/DDBJ whole genome shotgun (WGS) entry which is preliminary data.</text>
</comment>
<sequence length="218" mass="24604">MKKLVLIISIAILNTFCTSPKEENKIDLNIKEIIDQKERIDTLQVKKLETKTQKEFSDRENDVKSEKAYYVIKNVNTFKNRFNNYCRKSSSSLRIRNITVQIGEVNNTFQYMFNSHIGLIGTLNKKDGSLKEVTMVGQGDGSLNSATNILVTMGGIINGVNPSLTPNERGQILKEIGFLNDNVDINNLEANTKRGEIKYWINSSKYLGIMFGASNVNN</sequence>
<keyword evidence="2" id="KW-1185">Reference proteome</keyword>
<accession>A0ABU5ZWW9</accession>
<dbReference type="RefSeq" id="WP_324180386.1">
    <property type="nucleotide sequence ID" value="NZ_BAABAW010000006.1"/>
</dbReference>
<proteinExistence type="predicted"/>
<gene>
    <name evidence="1" type="ORF">U6A24_12840</name>
</gene>
<protein>
    <recommendedName>
        <fullName evidence="3">Lipoprotein</fullName>
    </recommendedName>
</protein>
<organism evidence="1 2">
    <name type="scientific">Aquimarina gracilis</name>
    <dbReference type="NCBI Taxonomy" id="874422"/>
    <lineage>
        <taxon>Bacteria</taxon>
        <taxon>Pseudomonadati</taxon>
        <taxon>Bacteroidota</taxon>
        <taxon>Flavobacteriia</taxon>
        <taxon>Flavobacteriales</taxon>
        <taxon>Flavobacteriaceae</taxon>
        <taxon>Aquimarina</taxon>
    </lineage>
</organism>
<evidence type="ECO:0000313" key="1">
    <source>
        <dbReference type="EMBL" id="MEB3346356.1"/>
    </source>
</evidence>
<dbReference type="Proteomes" id="UP001327027">
    <property type="component" value="Unassembled WGS sequence"/>
</dbReference>
<name>A0ABU5ZWW9_9FLAO</name>
<evidence type="ECO:0000313" key="2">
    <source>
        <dbReference type="Proteomes" id="UP001327027"/>
    </source>
</evidence>